<evidence type="ECO:0000259" key="4">
    <source>
        <dbReference type="PROSITE" id="PS50835"/>
    </source>
</evidence>
<accession>A0A6P6RZ15</accession>
<evidence type="ECO:0000256" key="1">
    <source>
        <dbReference type="ARBA" id="ARBA00049360"/>
    </source>
</evidence>
<dbReference type="Proteomes" id="UP000515125">
    <property type="component" value="Unplaced"/>
</dbReference>
<evidence type="ECO:0000256" key="2">
    <source>
        <dbReference type="RuleBase" id="RU000487"/>
    </source>
</evidence>
<evidence type="ECO:0000313" key="6">
    <source>
        <dbReference type="RefSeq" id="XP_026193171.1"/>
    </source>
</evidence>
<dbReference type="SUPFAM" id="SSF53067">
    <property type="entry name" value="Actin-like ATPase domain"/>
    <property type="match status" value="2"/>
</dbReference>
<comment type="similarity">
    <text evidence="2">Belongs to the actin family.</text>
</comment>
<evidence type="ECO:0000313" key="5">
    <source>
        <dbReference type="Proteomes" id="UP000515125"/>
    </source>
</evidence>
<protein>
    <submittedName>
        <fullName evidence="6">Uncharacterized protein LOC34623548</fullName>
    </submittedName>
</protein>
<feature type="domain" description="Ig-like" evidence="4">
    <location>
        <begin position="345"/>
        <end position="436"/>
    </location>
</feature>
<feature type="compositionally biased region" description="Polar residues" evidence="3">
    <location>
        <begin position="359"/>
        <end position="386"/>
    </location>
</feature>
<dbReference type="InterPro" id="IPR043129">
    <property type="entry name" value="ATPase_NBD"/>
</dbReference>
<dbReference type="Gene3D" id="3.90.640.10">
    <property type="entry name" value="Actin, Chain A, domain 4"/>
    <property type="match status" value="2"/>
</dbReference>
<dbReference type="PROSITE" id="PS50835">
    <property type="entry name" value="IG_LIKE"/>
    <property type="match status" value="1"/>
</dbReference>
<dbReference type="OrthoDB" id="6220758at2759"/>
<organism evidence="5 6">
    <name type="scientific">Cyclospora cayetanensis</name>
    <dbReference type="NCBI Taxonomy" id="88456"/>
    <lineage>
        <taxon>Eukaryota</taxon>
        <taxon>Sar</taxon>
        <taxon>Alveolata</taxon>
        <taxon>Apicomplexa</taxon>
        <taxon>Conoidasida</taxon>
        <taxon>Coccidia</taxon>
        <taxon>Eucoccidiorida</taxon>
        <taxon>Eimeriorina</taxon>
        <taxon>Eimeriidae</taxon>
        <taxon>Cyclospora</taxon>
    </lineage>
</organism>
<dbReference type="RefSeq" id="XP_026193171.1">
    <property type="nucleotide sequence ID" value="XM_026337386.1"/>
</dbReference>
<dbReference type="GeneID" id="34623548"/>
<dbReference type="PANTHER" id="PTHR11937">
    <property type="entry name" value="ACTIN"/>
    <property type="match status" value="1"/>
</dbReference>
<dbReference type="AlphaFoldDB" id="A0A6P6RZ15"/>
<evidence type="ECO:0000256" key="3">
    <source>
        <dbReference type="SAM" id="MobiDB-lite"/>
    </source>
</evidence>
<comment type="catalytic activity">
    <reaction evidence="1">
        <text>ATP + H2O = ADP + phosphate + H(+)</text>
        <dbReference type="Rhea" id="RHEA:13065"/>
        <dbReference type="ChEBI" id="CHEBI:15377"/>
        <dbReference type="ChEBI" id="CHEBI:15378"/>
        <dbReference type="ChEBI" id="CHEBI:30616"/>
        <dbReference type="ChEBI" id="CHEBI:43474"/>
        <dbReference type="ChEBI" id="CHEBI:456216"/>
    </reaction>
</comment>
<dbReference type="Pfam" id="PF00022">
    <property type="entry name" value="Actin"/>
    <property type="match status" value="2"/>
</dbReference>
<keyword evidence="5" id="KW-1185">Reference proteome</keyword>
<dbReference type="SMART" id="SM00268">
    <property type="entry name" value="ACTIN"/>
    <property type="match status" value="1"/>
</dbReference>
<dbReference type="InterPro" id="IPR004000">
    <property type="entry name" value="Actin"/>
</dbReference>
<name>A0A6P6RZ15_9EIME</name>
<dbReference type="Gene3D" id="3.30.420.40">
    <property type="match status" value="4"/>
</dbReference>
<dbReference type="InterPro" id="IPR007110">
    <property type="entry name" value="Ig-like_dom"/>
</dbReference>
<proteinExistence type="inferred from homology"/>
<feature type="region of interest" description="Disordered" evidence="3">
    <location>
        <begin position="344"/>
        <end position="402"/>
    </location>
</feature>
<gene>
    <name evidence="6" type="primary">LOC34623548</name>
</gene>
<sequence length="531" mass="57497">MQNNGKRAVLDMGTGCIKAGWAGEGRARYVLPTCAGAVRRRPQLYLSEECYALQEYICSRPSQGGLWANLEMLRDIIDMSFGRKYLGTDPKELSGVALTEPLLTPAPLRHHISEILFEDLGVERLSIVAAQAVVPYAFWGMGWGSHDMCAPPRAKRMAITCYSGPDLDPQEPSGPVGGPLKGKGAPCADPCFSPRLAATTPSAEGVDLSMTGHVSPGRNPFGLIVDVGFSASHAVPVVNYTTLEASALRSEIGGTHANAYLKNLLLTRGLSLEKNELFAQKLKEETCFIARDPMGVLKRLSTLPGGRRAAHLGGPLLVERETPDYSLSKAQLATYFHTHSPAPIPDLSSLKDSGDSHARTGSTNDNQHIGGSGETATKCSTPSATSRDPHPPSSAEVSWVAPAAPTRPTVKLTTERLIVPEILFHPQDGGSTECGVAELIYRAICKAPIEAQPFLASQIFLVGGSTKFWGFRERLCNDLRAMLPEHWPIHIYQHEDPQHSAWLGASNWAHDDGVYLQFSVSRQQFLETGLM</sequence>
<reference evidence="6" key="1">
    <citation type="submission" date="2025-08" db="UniProtKB">
        <authorList>
            <consortium name="RefSeq"/>
        </authorList>
    </citation>
    <scope>IDENTIFICATION</scope>
</reference>